<keyword evidence="2" id="KW-1185">Reference proteome</keyword>
<evidence type="ECO:0000313" key="2">
    <source>
        <dbReference type="Proteomes" id="UP000734854"/>
    </source>
</evidence>
<reference evidence="1 2" key="1">
    <citation type="submission" date="2020-08" db="EMBL/GenBank/DDBJ databases">
        <title>Plant Genome Project.</title>
        <authorList>
            <person name="Zhang R.-G."/>
        </authorList>
    </citation>
    <scope>NUCLEOTIDE SEQUENCE [LARGE SCALE GENOMIC DNA]</scope>
    <source>
        <tissue evidence="1">Rhizome</tissue>
    </source>
</reference>
<name>A0A8J5GCY0_ZINOF</name>
<accession>A0A8J5GCY0</accession>
<protein>
    <submittedName>
        <fullName evidence="1">Uncharacterized protein</fullName>
    </submittedName>
</protein>
<dbReference type="Proteomes" id="UP000734854">
    <property type="component" value="Unassembled WGS sequence"/>
</dbReference>
<dbReference type="EMBL" id="JACMSC010000011">
    <property type="protein sequence ID" value="KAG6500902.1"/>
    <property type="molecule type" value="Genomic_DNA"/>
</dbReference>
<sequence length="237" mass="27221">MAIHVEAEKEQRTLVEASLPNPRSLLNSGRISSPRRLITADALQPSILYSVFSPSVDLLLAFMPQITGFTSPEIPYLPLPFCGLVIMEDVNASLQPEETTQPSEVSASEFHNLTLRLEALEYSVRYLEDNMRTRLSAMEERVEVWISPELMRRMDGYNALHRNWSQHVSWDVPTVALNQPGTLTSPLAAPRQRKKKGTLIAKRVIRRYRRLVKSSWDSKTCVRRLIKKIHKRRCQRS</sequence>
<comment type="caution">
    <text evidence="1">The sequence shown here is derived from an EMBL/GenBank/DDBJ whole genome shotgun (WGS) entry which is preliminary data.</text>
</comment>
<proteinExistence type="predicted"/>
<organism evidence="1 2">
    <name type="scientific">Zingiber officinale</name>
    <name type="common">Ginger</name>
    <name type="synonym">Amomum zingiber</name>
    <dbReference type="NCBI Taxonomy" id="94328"/>
    <lineage>
        <taxon>Eukaryota</taxon>
        <taxon>Viridiplantae</taxon>
        <taxon>Streptophyta</taxon>
        <taxon>Embryophyta</taxon>
        <taxon>Tracheophyta</taxon>
        <taxon>Spermatophyta</taxon>
        <taxon>Magnoliopsida</taxon>
        <taxon>Liliopsida</taxon>
        <taxon>Zingiberales</taxon>
        <taxon>Zingiberaceae</taxon>
        <taxon>Zingiber</taxon>
    </lineage>
</organism>
<dbReference type="AlphaFoldDB" id="A0A8J5GCY0"/>
<gene>
    <name evidence="1" type="ORF">ZIOFF_040764</name>
</gene>
<evidence type="ECO:0000313" key="1">
    <source>
        <dbReference type="EMBL" id="KAG6500902.1"/>
    </source>
</evidence>